<dbReference type="PANTHER" id="PTHR38456:SF1">
    <property type="entry name" value="CYCLIC DI-AMP RECEPTOR A"/>
    <property type="match status" value="1"/>
</dbReference>
<dbReference type="SUPFAM" id="SSF54913">
    <property type="entry name" value="GlnB-like"/>
    <property type="match status" value="1"/>
</dbReference>
<gene>
    <name evidence="1" type="ORF">GCM10007968_29880</name>
</gene>
<evidence type="ECO:0000313" key="1">
    <source>
        <dbReference type="EMBL" id="GGL63912.1"/>
    </source>
</evidence>
<keyword evidence="2" id="KW-1185">Reference proteome</keyword>
<dbReference type="InterPro" id="IPR010375">
    <property type="entry name" value="CdAMP_rec"/>
</dbReference>
<comment type="caution">
    <text evidence="1">The sequence shown here is derived from an EMBL/GenBank/DDBJ whole genome shotgun (WGS) entry which is preliminary data.</text>
</comment>
<dbReference type="EMBL" id="BMOK01000018">
    <property type="protein sequence ID" value="GGL63912.1"/>
    <property type="molecule type" value="Genomic_DNA"/>
</dbReference>
<evidence type="ECO:0000313" key="2">
    <source>
        <dbReference type="Proteomes" id="UP000654670"/>
    </source>
</evidence>
<protein>
    <submittedName>
        <fullName evidence="1">Uncharacterized protein</fullName>
    </submittedName>
</protein>
<organism evidence="1 2">
    <name type="scientific">Sporolactobacillus putidus</name>
    <dbReference type="NCBI Taxonomy" id="492735"/>
    <lineage>
        <taxon>Bacteria</taxon>
        <taxon>Bacillati</taxon>
        <taxon>Bacillota</taxon>
        <taxon>Bacilli</taxon>
        <taxon>Bacillales</taxon>
        <taxon>Sporolactobacillaceae</taxon>
        <taxon>Sporolactobacillus</taxon>
    </lineage>
</organism>
<accession>A0A917SA19</accession>
<reference evidence="1" key="2">
    <citation type="submission" date="2020-09" db="EMBL/GenBank/DDBJ databases">
        <authorList>
            <person name="Sun Q."/>
            <person name="Ohkuma M."/>
        </authorList>
    </citation>
    <scope>NUCLEOTIDE SEQUENCE</scope>
    <source>
        <strain evidence="1">JCM 15325</strain>
    </source>
</reference>
<name>A0A917SA19_9BACL</name>
<dbReference type="PANTHER" id="PTHR38456">
    <property type="entry name" value="CYCLIC DI-AMP RECEPTOR A"/>
    <property type="match status" value="1"/>
</dbReference>
<dbReference type="Pfam" id="PF06153">
    <property type="entry name" value="CdAMP_rec"/>
    <property type="match status" value="1"/>
</dbReference>
<dbReference type="AlphaFoldDB" id="A0A917SA19"/>
<dbReference type="Proteomes" id="UP000654670">
    <property type="component" value="Unassembled WGS sequence"/>
</dbReference>
<reference evidence="1" key="1">
    <citation type="journal article" date="2014" name="Int. J. Syst. Evol. Microbiol.">
        <title>Complete genome sequence of Corynebacterium casei LMG S-19264T (=DSM 44701T), isolated from a smear-ripened cheese.</title>
        <authorList>
            <consortium name="US DOE Joint Genome Institute (JGI-PGF)"/>
            <person name="Walter F."/>
            <person name="Albersmeier A."/>
            <person name="Kalinowski J."/>
            <person name="Ruckert C."/>
        </authorList>
    </citation>
    <scope>NUCLEOTIDE SEQUENCE</scope>
    <source>
        <strain evidence="1">JCM 15325</strain>
    </source>
</reference>
<dbReference type="InterPro" id="IPR015867">
    <property type="entry name" value="N-reg_PII/ATP_PRibTrfase_C"/>
</dbReference>
<dbReference type="Gene3D" id="3.30.70.120">
    <property type="match status" value="1"/>
</dbReference>
<dbReference type="InterPro" id="IPR011322">
    <property type="entry name" value="N-reg_PII-like_a/b"/>
</dbReference>
<sequence>MILLKLILAVVQDKDSSRLQEALIDADFHATKLATTGGFLRSGNTTFMIGTEEARVDELLQLIKDHCESRRQVMSPISSLDSNTDGYITHPVEVEVGGATVFVLDVDQFKHF</sequence>
<proteinExistence type="predicted"/>